<name>R7WGJ6_AEGTA</name>
<feature type="transmembrane region" description="Helical" evidence="7">
    <location>
        <begin position="429"/>
        <end position="452"/>
    </location>
</feature>
<dbReference type="ExpressionAtlas" id="R7WGJ6">
    <property type="expression patterns" value="baseline"/>
</dbReference>
<dbReference type="CDD" id="cd07042">
    <property type="entry name" value="STAS_SulP_like_sulfate_transporter"/>
    <property type="match status" value="1"/>
</dbReference>
<feature type="transmembrane region" description="Helical" evidence="7">
    <location>
        <begin position="260"/>
        <end position="277"/>
    </location>
</feature>
<dbReference type="GO" id="GO:0016020">
    <property type="term" value="C:membrane"/>
    <property type="evidence" value="ECO:0007669"/>
    <property type="project" value="UniProtKB-SubCell"/>
</dbReference>
<feature type="transmembrane region" description="Helical" evidence="7">
    <location>
        <begin position="366"/>
        <end position="385"/>
    </location>
</feature>
<evidence type="ECO:0000256" key="2">
    <source>
        <dbReference type="ARBA" id="ARBA00022448"/>
    </source>
</evidence>
<dbReference type="PANTHER" id="PTHR11814">
    <property type="entry name" value="SULFATE TRANSPORTER"/>
    <property type="match status" value="1"/>
</dbReference>
<sequence length="785" mass="86568">MPRTVSDGGEDFDGDVSSQTGSHRHTDSNSTHHHHGYKVGFPPARGLFAEFADGVKETFFADDPLREYKDQSRSKKLWLSLVHLFPVLDWARSYKFSMFKGDFIAGLTIASLCIPQDIGYAKLAFLPAHVGLYSSFVPPLVYAMMGSSRDIAIGPVAVVSLLLGTLLQEEIDPVKSPYEYSRLAFTATFFAGITQAMLGFFRLGFIIEFLSHAAFVGFMAGAAVTIALQQLKGFLGIKKFTKKSDIISVMESVWGNVHHGWNYQTILIGASFLAFLLTTKYIAKKNKKLFWVSAIAPLISVVISTFCVYITRADKQGVAIFQFFRIDFLEYQTRCQNQCKLYQEAIAIGRTFAAMKDYQIDGNKEMVALGTMNIVGSMTSCYVATGSFSRSAVNYVAGCKTAVSNVVMAIVVMLTLLLITPLFKYTPNAILASIIINAVVSLVDYETAYLIWKVDKMDFVALLGAFFGVVFASVEYGLLIAVAISLGKILLQVTRPRTALLGNLPRTTIYRNVEQYPEAAKVPGVMIVRVDSAIYFTNSNYVKERILRWLRDEEDQQQEQKLSKTEFLIVELSPVTDIDTSGIHALEELLKALEKRKIQLILANPGPAVIQKLRSAKFTELIGDDKIFLSVGDAVKKFAPKTRSTEVHAIVRAKVNNGGVWSWSASGLQGVVGEKGGDGGLVLVGHLHQCAVVVAADKFYTSSSAVFTDWCMALLDLWIGWDPVVRIRKHQPCGFKGERRESPVFFDTMGYIDIGIYAAISMMLTEVGNVKVATIGRPEGLNGSS</sequence>
<evidence type="ECO:0000256" key="6">
    <source>
        <dbReference type="SAM" id="MobiDB-lite"/>
    </source>
</evidence>
<feature type="transmembrane region" description="Helical" evidence="7">
    <location>
        <begin position="151"/>
        <end position="168"/>
    </location>
</feature>
<dbReference type="Gene3D" id="3.30.750.24">
    <property type="entry name" value="STAS domain"/>
    <property type="match status" value="1"/>
</dbReference>
<keyword evidence="4 7" id="KW-1133">Transmembrane helix</keyword>
<keyword evidence="2" id="KW-0813">Transport</keyword>
<feature type="transmembrane region" description="Helical" evidence="7">
    <location>
        <begin position="459"/>
        <end position="486"/>
    </location>
</feature>
<dbReference type="PROSITE" id="PS50801">
    <property type="entry name" value="STAS"/>
    <property type="match status" value="1"/>
</dbReference>
<feature type="transmembrane region" description="Helical" evidence="7">
    <location>
        <begin position="289"/>
        <end position="311"/>
    </location>
</feature>
<dbReference type="PROSITE" id="PS01130">
    <property type="entry name" value="SLC26A"/>
    <property type="match status" value="1"/>
</dbReference>
<organism evidence="8">
    <name type="scientific">Aegilops tauschii</name>
    <name type="common">Tausch's goatgrass</name>
    <name type="synonym">Aegilops squarrosa</name>
    <dbReference type="NCBI Taxonomy" id="37682"/>
    <lineage>
        <taxon>Eukaryota</taxon>
        <taxon>Viridiplantae</taxon>
        <taxon>Streptophyta</taxon>
        <taxon>Embryophyta</taxon>
        <taxon>Tracheophyta</taxon>
        <taxon>Spermatophyta</taxon>
        <taxon>Magnoliopsida</taxon>
        <taxon>Liliopsida</taxon>
        <taxon>Poales</taxon>
        <taxon>Poaceae</taxon>
        <taxon>BOP clade</taxon>
        <taxon>Pooideae</taxon>
        <taxon>Triticodae</taxon>
        <taxon>Triticeae</taxon>
        <taxon>Triticinae</taxon>
        <taxon>Aegilops</taxon>
    </lineage>
</organism>
<evidence type="ECO:0000256" key="7">
    <source>
        <dbReference type="SAM" id="Phobius"/>
    </source>
</evidence>
<evidence type="ECO:0000256" key="5">
    <source>
        <dbReference type="ARBA" id="ARBA00023136"/>
    </source>
</evidence>
<dbReference type="InterPro" id="IPR001902">
    <property type="entry name" value="SLC26A/SulP_fam"/>
</dbReference>
<reference evidence="8" key="1">
    <citation type="submission" date="2015-06" db="UniProtKB">
        <authorList>
            <consortium name="EnsemblPlants"/>
        </authorList>
    </citation>
    <scope>IDENTIFICATION</scope>
</reference>
<keyword evidence="3 7" id="KW-0812">Transmembrane</keyword>
<dbReference type="InterPro" id="IPR036513">
    <property type="entry name" value="STAS_dom_sf"/>
</dbReference>
<protein>
    <submittedName>
        <fullName evidence="8">High affinity sulfate transporter 2</fullName>
    </submittedName>
</protein>
<proteinExistence type="predicted"/>
<keyword evidence="5 7" id="KW-0472">Membrane</keyword>
<dbReference type="InterPro" id="IPR011547">
    <property type="entry name" value="SLC26A/SulP_dom"/>
</dbReference>
<dbReference type="Pfam" id="PF01740">
    <property type="entry name" value="STAS"/>
    <property type="match status" value="1"/>
</dbReference>
<accession>R7WGJ6</accession>
<dbReference type="GO" id="GO:0008271">
    <property type="term" value="F:secondary active sulfate transmembrane transporter activity"/>
    <property type="evidence" value="ECO:0007669"/>
    <property type="project" value="InterPro"/>
</dbReference>
<dbReference type="InterPro" id="IPR002645">
    <property type="entry name" value="STAS_dom"/>
</dbReference>
<dbReference type="EnsemblPlants" id="EMT20444">
    <property type="protein sequence ID" value="EMT20444"/>
    <property type="gene ID" value="F775_16687"/>
</dbReference>
<dbReference type="Pfam" id="PF00916">
    <property type="entry name" value="Sulfate_transp"/>
    <property type="match status" value="1"/>
</dbReference>
<feature type="transmembrane region" description="Helical" evidence="7">
    <location>
        <begin position="180"/>
        <end position="201"/>
    </location>
</feature>
<evidence type="ECO:0000313" key="8">
    <source>
        <dbReference type="EnsemblPlants" id="EMT20444"/>
    </source>
</evidence>
<dbReference type="FunFam" id="3.30.750.24:FF:000002">
    <property type="entry name" value="Sulfate transporter 31"/>
    <property type="match status" value="1"/>
</dbReference>
<evidence type="ECO:0000256" key="3">
    <source>
        <dbReference type="ARBA" id="ARBA00022692"/>
    </source>
</evidence>
<comment type="subcellular location">
    <subcellularLocation>
        <location evidence="1">Membrane</location>
        <topology evidence="1">Multi-pass membrane protein</topology>
    </subcellularLocation>
</comment>
<feature type="transmembrane region" description="Helical" evidence="7">
    <location>
        <begin position="406"/>
        <end position="423"/>
    </location>
</feature>
<evidence type="ECO:0000256" key="1">
    <source>
        <dbReference type="ARBA" id="ARBA00004141"/>
    </source>
</evidence>
<evidence type="ECO:0000256" key="4">
    <source>
        <dbReference type="ARBA" id="ARBA00022989"/>
    </source>
</evidence>
<dbReference type="SUPFAM" id="SSF52091">
    <property type="entry name" value="SpoIIaa-like"/>
    <property type="match status" value="1"/>
</dbReference>
<feature type="region of interest" description="Disordered" evidence="6">
    <location>
        <begin position="1"/>
        <end position="35"/>
    </location>
</feature>
<feature type="transmembrane region" description="Helical" evidence="7">
    <location>
        <begin position="213"/>
        <end position="231"/>
    </location>
</feature>
<dbReference type="AlphaFoldDB" id="R7WGJ6"/>
<dbReference type="InterPro" id="IPR018045">
    <property type="entry name" value="S04_transporter_CS"/>
</dbReference>